<dbReference type="Pfam" id="PF00069">
    <property type="entry name" value="Pkinase"/>
    <property type="match status" value="1"/>
</dbReference>
<feature type="compositionally biased region" description="Low complexity" evidence="1">
    <location>
        <begin position="288"/>
        <end position="300"/>
    </location>
</feature>
<dbReference type="PANTHER" id="PTHR13954:SF6">
    <property type="entry name" value="NON-SPECIFIC SERINE_THREONINE PROTEIN KINASE"/>
    <property type="match status" value="1"/>
</dbReference>
<dbReference type="AlphaFoldDB" id="A0AAD7Z916"/>
<dbReference type="CDD" id="cd00180">
    <property type="entry name" value="PKc"/>
    <property type="match status" value="1"/>
</dbReference>
<feature type="compositionally biased region" description="Basic and acidic residues" evidence="1">
    <location>
        <begin position="206"/>
        <end position="227"/>
    </location>
</feature>
<dbReference type="GO" id="GO:0036498">
    <property type="term" value="P:IRE1-mediated unfolded protein response"/>
    <property type="evidence" value="ECO:0007669"/>
    <property type="project" value="TreeGrafter"/>
</dbReference>
<feature type="compositionally biased region" description="Polar residues" evidence="1">
    <location>
        <begin position="228"/>
        <end position="255"/>
    </location>
</feature>
<sequence>MPLFAACSSQGKGHIWLQFHYKEIQPFYHQYLKMKTITYNFNADEYHIQLVKRKIKIFHGLITKLENGEKIIIKKKALIKRGFGDPGSHHYRNSNNKVIKSKSQGEKILYKTPIGEKNFEDVTACLATCSKKMRRKFVKSLKMTNNLCNDDIAKFNALLAGNSNTHSSVPDFKITSSTSGVDQYLKMNFQPQDNVESSEQWHTFRKKSENKNRNVTEKKESVDEIKNKSNFLKKNITPSNVTSNPSKNNGDTTETIYIYRPLRKSESQNLSDSNSNEEGELDSQHDLSNTSKSRSSVTSVENKYSEGKLEKQKFESDDNIGICTKKSGNSTLPLFSNTSSTIIKHDNNTQKDQTKEEKMDYDSIILESNCVEFNTKEKNELFDEKNINFSTLEALYKEHISKYLELWKEQRENDYPGHRCEYDGNRYLCQTRDEVLKILKIILPKTEKEYIERLNSAWNSLRPYLQNSTNTEQFNSAAHRLKNRFLTLISKAENKLQKLRTHKSTYFSDESCNSSHGFNSIFKMNNLQTELITQSEEKHRSDFSQVGSLHFRHGITKLLQDDDDVDITDSKIQDNNCLFEESSIFSDYGILDNATVCQKYDKTYVNMTLQDCIVARINQINNSQDNVKTQHDAESLSKDTKMYEEPFKSNISTSYEDLKTSKAIIKHFDEDKDRNSIFNASSTTNNSQHFYEKNSKLKEISSGDSVNDQKMCISSSNVEYPALEYHFEKDDTSKEKVEITNSYTSSGSLTLCDGGFGNVMKNTSNSNISSLLHMWLPITSADVFAIPDTDRLCHTVKYNSDFNAVSRWTPLIVSFQSLPQQEHHKFNNGNLILCSENKHNLYKISKGVNFGDVELGMSGDGFPLAVKRCYQYSSVCKPPLTVLLQTAITPLIGIKNEHILEFLHCVLLKNKIVITTPLCEFNLGEYILYLKLYNKLESQAAHLVRQFLEGLKFLHTYKDTPIVHGNLKPGNILIDRKGVVKLADFGLTQALFRYMYPPMSSQIWWSRETQEVYAHQWLMHCTLKSDIQVAGMLVHFILTGGMHPFGLYTKEIQNNVTKGSSSLRTTSCEVNDLISWMLVYEPQERPSIEEIFKHVYFWDMNKKWEFLLACSGLTPDYKNLPICTSEFHSYLDARAIVVNVKGDWVNVVKSTFPHMTPVESQYSDTPTGLLRFIRACVDEQCNGHNSNIPVLHQFFLSAFPAFPLCLYRLIEDTKWIHHPALTQFSNSTENKHLSYQ</sequence>
<reference evidence="3" key="1">
    <citation type="journal article" date="2023" name="IScience">
        <title>Live-bearing cockroach genome reveals convergent evolutionary mechanisms linked to viviparity in insects and beyond.</title>
        <authorList>
            <person name="Fouks B."/>
            <person name="Harrison M.C."/>
            <person name="Mikhailova A.A."/>
            <person name="Marchal E."/>
            <person name="English S."/>
            <person name="Carruthers M."/>
            <person name="Jennings E.C."/>
            <person name="Chiamaka E.L."/>
            <person name="Frigard R.A."/>
            <person name="Pippel M."/>
            <person name="Attardo G.M."/>
            <person name="Benoit J.B."/>
            <person name="Bornberg-Bauer E."/>
            <person name="Tobe S.S."/>
        </authorList>
    </citation>
    <scope>NUCLEOTIDE SEQUENCE</scope>
    <source>
        <strain evidence="3">Stay&amp;Tobe</strain>
    </source>
</reference>
<dbReference type="InterPro" id="IPR045133">
    <property type="entry name" value="IRE1/2-like"/>
</dbReference>
<feature type="domain" description="Protein kinase" evidence="2">
    <location>
        <begin position="839"/>
        <end position="1097"/>
    </location>
</feature>
<dbReference type="GO" id="GO:0070059">
    <property type="term" value="P:intrinsic apoptotic signaling pathway in response to endoplasmic reticulum stress"/>
    <property type="evidence" value="ECO:0007669"/>
    <property type="project" value="TreeGrafter"/>
</dbReference>
<evidence type="ECO:0000256" key="1">
    <source>
        <dbReference type="SAM" id="MobiDB-lite"/>
    </source>
</evidence>
<dbReference type="GO" id="GO:0051082">
    <property type="term" value="F:unfolded protein binding"/>
    <property type="evidence" value="ECO:0007669"/>
    <property type="project" value="TreeGrafter"/>
</dbReference>
<dbReference type="GO" id="GO:0004674">
    <property type="term" value="F:protein serine/threonine kinase activity"/>
    <property type="evidence" value="ECO:0007669"/>
    <property type="project" value="InterPro"/>
</dbReference>
<dbReference type="InterPro" id="IPR000719">
    <property type="entry name" value="Prot_kinase_dom"/>
</dbReference>
<proteinExistence type="predicted"/>
<dbReference type="Gene3D" id="1.10.510.10">
    <property type="entry name" value="Transferase(Phosphotransferase) domain 1"/>
    <property type="match status" value="1"/>
</dbReference>
<organism evidence="3 4">
    <name type="scientific">Diploptera punctata</name>
    <name type="common">Pacific beetle cockroach</name>
    <dbReference type="NCBI Taxonomy" id="6984"/>
    <lineage>
        <taxon>Eukaryota</taxon>
        <taxon>Metazoa</taxon>
        <taxon>Ecdysozoa</taxon>
        <taxon>Arthropoda</taxon>
        <taxon>Hexapoda</taxon>
        <taxon>Insecta</taxon>
        <taxon>Pterygota</taxon>
        <taxon>Neoptera</taxon>
        <taxon>Polyneoptera</taxon>
        <taxon>Dictyoptera</taxon>
        <taxon>Blattodea</taxon>
        <taxon>Blaberoidea</taxon>
        <taxon>Blaberidae</taxon>
        <taxon>Diplopterinae</taxon>
        <taxon>Diploptera</taxon>
    </lineage>
</organism>
<reference evidence="3" key="2">
    <citation type="submission" date="2023-05" db="EMBL/GenBank/DDBJ databases">
        <authorList>
            <person name="Fouks B."/>
        </authorList>
    </citation>
    <scope>NUCLEOTIDE SEQUENCE</scope>
    <source>
        <strain evidence="3">Stay&amp;Tobe</strain>
        <tissue evidence="3">Testes</tissue>
    </source>
</reference>
<dbReference type="EMBL" id="JASPKZ010009798">
    <property type="protein sequence ID" value="KAJ9576365.1"/>
    <property type="molecule type" value="Genomic_DNA"/>
</dbReference>
<dbReference type="SUPFAM" id="SSF56112">
    <property type="entry name" value="Protein kinase-like (PK-like)"/>
    <property type="match status" value="1"/>
</dbReference>
<dbReference type="PROSITE" id="PS50011">
    <property type="entry name" value="PROTEIN_KINASE_DOM"/>
    <property type="match status" value="1"/>
</dbReference>
<keyword evidence="4" id="KW-1185">Reference proteome</keyword>
<dbReference type="GO" id="GO:1990604">
    <property type="term" value="C:IRE1-TRAF2-ASK1 complex"/>
    <property type="evidence" value="ECO:0007669"/>
    <property type="project" value="TreeGrafter"/>
</dbReference>
<dbReference type="PANTHER" id="PTHR13954">
    <property type="entry name" value="IRE1-RELATED"/>
    <property type="match status" value="1"/>
</dbReference>
<evidence type="ECO:0000313" key="4">
    <source>
        <dbReference type="Proteomes" id="UP001233999"/>
    </source>
</evidence>
<evidence type="ECO:0000313" key="3">
    <source>
        <dbReference type="EMBL" id="KAJ9576365.1"/>
    </source>
</evidence>
<evidence type="ECO:0000259" key="2">
    <source>
        <dbReference type="PROSITE" id="PS50011"/>
    </source>
</evidence>
<dbReference type="Proteomes" id="UP001233999">
    <property type="component" value="Unassembled WGS sequence"/>
</dbReference>
<name>A0AAD7Z916_DIPPU</name>
<accession>A0AAD7Z916</accession>
<feature type="compositionally biased region" description="Polar residues" evidence="1">
    <location>
        <begin position="191"/>
        <end position="201"/>
    </location>
</feature>
<dbReference type="GO" id="GO:0004521">
    <property type="term" value="F:RNA endonuclease activity"/>
    <property type="evidence" value="ECO:0007669"/>
    <property type="project" value="InterPro"/>
</dbReference>
<protein>
    <recommendedName>
        <fullName evidence="2">Protein kinase domain-containing protein</fullName>
    </recommendedName>
</protein>
<dbReference type="GO" id="GO:0005524">
    <property type="term" value="F:ATP binding"/>
    <property type="evidence" value="ECO:0007669"/>
    <property type="project" value="InterPro"/>
</dbReference>
<dbReference type="InterPro" id="IPR011009">
    <property type="entry name" value="Kinase-like_dom_sf"/>
</dbReference>
<comment type="caution">
    <text evidence="3">The sequence shown here is derived from an EMBL/GenBank/DDBJ whole genome shotgun (WGS) entry which is preliminary data.</text>
</comment>
<feature type="region of interest" description="Disordered" evidence="1">
    <location>
        <begin position="191"/>
        <end position="310"/>
    </location>
</feature>
<gene>
    <name evidence="3" type="ORF">L9F63_006777</name>
</gene>